<name>A0A074WPD5_AURM1</name>
<dbReference type="GO" id="GO:0003924">
    <property type="term" value="F:GTPase activity"/>
    <property type="evidence" value="ECO:0007669"/>
    <property type="project" value="InterPro"/>
</dbReference>
<dbReference type="CDD" id="cd00154">
    <property type="entry name" value="Rab"/>
    <property type="match status" value="1"/>
</dbReference>
<dbReference type="SMART" id="SM00174">
    <property type="entry name" value="RHO"/>
    <property type="match status" value="1"/>
</dbReference>
<dbReference type="STRING" id="1043003.A0A074WPD5"/>
<dbReference type="InterPro" id="IPR027417">
    <property type="entry name" value="P-loop_NTPase"/>
</dbReference>
<dbReference type="PRINTS" id="PR00449">
    <property type="entry name" value="RASTRNSFRMNG"/>
</dbReference>
<dbReference type="InterPro" id="IPR001806">
    <property type="entry name" value="Small_GTPase"/>
</dbReference>
<dbReference type="InterPro" id="IPR005225">
    <property type="entry name" value="Small_GTP-bd"/>
</dbReference>
<dbReference type="EMBL" id="KL584829">
    <property type="protein sequence ID" value="KEQ64316.1"/>
    <property type="molecule type" value="Genomic_DNA"/>
</dbReference>
<proteinExistence type="predicted"/>
<dbReference type="SMART" id="SM00175">
    <property type="entry name" value="RAB"/>
    <property type="match status" value="1"/>
</dbReference>
<organism evidence="4 5">
    <name type="scientific">Aureobasidium melanogenum (strain CBS 110374)</name>
    <name type="common">Aureobasidium pullulans var. melanogenum</name>
    <dbReference type="NCBI Taxonomy" id="1043003"/>
    <lineage>
        <taxon>Eukaryota</taxon>
        <taxon>Fungi</taxon>
        <taxon>Dikarya</taxon>
        <taxon>Ascomycota</taxon>
        <taxon>Pezizomycotina</taxon>
        <taxon>Dothideomycetes</taxon>
        <taxon>Dothideomycetidae</taxon>
        <taxon>Dothideales</taxon>
        <taxon>Saccotheciaceae</taxon>
        <taxon>Aureobasidium</taxon>
    </lineage>
</organism>
<reference evidence="4 5" key="1">
    <citation type="journal article" date="2014" name="BMC Genomics">
        <title>Genome sequencing of four Aureobasidium pullulans varieties: biotechnological potential, stress tolerance, and description of new species.</title>
        <authorList>
            <person name="Gostin Ar C."/>
            <person name="Ohm R.A."/>
            <person name="Kogej T."/>
            <person name="Sonjak S."/>
            <person name="Turk M."/>
            <person name="Zajc J."/>
            <person name="Zalar P."/>
            <person name="Grube M."/>
            <person name="Sun H."/>
            <person name="Han J."/>
            <person name="Sharma A."/>
            <person name="Chiniquy J."/>
            <person name="Ngan C.Y."/>
            <person name="Lipzen A."/>
            <person name="Barry K."/>
            <person name="Grigoriev I.V."/>
            <person name="Gunde-Cimerman N."/>
        </authorList>
    </citation>
    <scope>NUCLEOTIDE SEQUENCE [LARGE SCALE GENOMIC DNA]</scope>
    <source>
        <strain evidence="4 5">CBS 110374</strain>
    </source>
</reference>
<dbReference type="Pfam" id="PF00071">
    <property type="entry name" value="Ras"/>
    <property type="match status" value="1"/>
</dbReference>
<dbReference type="Proteomes" id="UP000030672">
    <property type="component" value="Unassembled WGS sequence"/>
</dbReference>
<dbReference type="AlphaFoldDB" id="A0A074WPD5"/>
<dbReference type="HOGENOM" id="CLU_041217_8_0_1"/>
<dbReference type="SMART" id="SM00173">
    <property type="entry name" value="RAS"/>
    <property type="match status" value="1"/>
</dbReference>
<dbReference type="NCBIfam" id="TIGR00231">
    <property type="entry name" value="small_GTP"/>
    <property type="match status" value="1"/>
</dbReference>
<sequence>MSAAPTTSLEAKLVVLGSQNVGKTSLVHRFVHQTFLPPSTPSTVGASFLTTRVHDPETDTDIRLQIWDTAGQERFRSISKLYYRGAHAAVLCYDITSKKSFEEMGVWLRELRDKAGWGDSEDLILHVVGTKSDVVAEDPSKREVPFERCIGYVAEQLYPDQVVPGSVRPASAMHSSPPSINNLAAMASPHSNRSSGFWGQEHIWDCCHEISAKDGEGIEEMFRVITRKLVDQHQRRQDQQRTIEATMGRTPFAEGGPSYFDLPNGGTGSFRVGHGDKRRSWLGFPNTPGAVSYASEAGESEDNTNVRKGRCC</sequence>
<feature type="region of interest" description="Disordered" evidence="3">
    <location>
        <begin position="293"/>
        <end position="312"/>
    </location>
</feature>
<keyword evidence="5" id="KW-1185">Reference proteome</keyword>
<protein>
    <submittedName>
        <fullName evidence="4">Ras-domain-containing protein</fullName>
    </submittedName>
</protein>
<gene>
    <name evidence="4" type="ORF">M437DRAFT_74144</name>
</gene>
<evidence type="ECO:0000256" key="2">
    <source>
        <dbReference type="ARBA" id="ARBA00023134"/>
    </source>
</evidence>
<dbReference type="PANTHER" id="PTHR24073">
    <property type="entry name" value="DRAB5-RELATED"/>
    <property type="match status" value="1"/>
</dbReference>
<dbReference type="FunFam" id="3.40.50.300:FF:001447">
    <property type="entry name" value="Ras-related protein Rab-1B"/>
    <property type="match status" value="1"/>
</dbReference>
<evidence type="ECO:0000313" key="5">
    <source>
        <dbReference type="Proteomes" id="UP000030672"/>
    </source>
</evidence>
<dbReference type="RefSeq" id="XP_040881339.1">
    <property type="nucleotide sequence ID" value="XM_041026182.1"/>
</dbReference>
<evidence type="ECO:0000256" key="3">
    <source>
        <dbReference type="SAM" id="MobiDB-lite"/>
    </source>
</evidence>
<dbReference type="SUPFAM" id="SSF52540">
    <property type="entry name" value="P-loop containing nucleoside triphosphate hydrolases"/>
    <property type="match status" value="1"/>
</dbReference>
<dbReference type="Gene3D" id="3.40.50.300">
    <property type="entry name" value="P-loop containing nucleotide triphosphate hydrolases"/>
    <property type="match status" value="1"/>
</dbReference>
<dbReference type="GO" id="GO:0005525">
    <property type="term" value="F:GTP binding"/>
    <property type="evidence" value="ECO:0007669"/>
    <property type="project" value="UniProtKB-KW"/>
</dbReference>
<keyword evidence="1" id="KW-0547">Nucleotide-binding</keyword>
<evidence type="ECO:0000256" key="1">
    <source>
        <dbReference type="ARBA" id="ARBA00022741"/>
    </source>
</evidence>
<dbReference type="PROSITE" id="PS51419">
    <property type="entry name" value="RAB"/>
    <property type="match status" value="1"/>
</dbReference>
<dbReference type="GeneID" id="63919555"/>
<dbReference type="PROSITE" id="PS51421">
    <property type="entry name" value="RAS"/>
    <property type="match status" value="1"/>
</dbReference>
<keyword evidence="2" id="KW-0342">GTP-binding</keyword>
<accession>A0A074WPD5</accession>
<evidence type="ECO:0000313" key="4">
    <source>
        <dbReference type="EMBL" id="KEQ64316.1"/>
    </source>
</evidence>
<dbReference type="PROSITE" id="PS51417">
    <property type="entry name" value="ARF"/>
    <property type="match status" value="1"/>
</dbReference>